<dbReference type="AlphaFoldDB" id="A0A495X944"/>
<proteinExistence type="predicted"/>
<sequence length="63" mass="7052">MQKEANRPRIAFASQSQSYDLRKASGFRSVKRSARHLSPPLGYATQTSRWSDVGETMACQHAP</sequence>
<organism evidence="2 3">
    <name type="scientific">Saccharothrix variisporea</name>
    <dbReference type="NCBI Taxonomy" id="543527"/>
    <lineage>
        <taxon>Bacteria</taxon>
        <taxon>Bacillati</taxon>
        <taxon>Actinomycetota</taxon>
        <taxon>Actinomycetes</taxon>
        <taxon>Pseudonocardiales</taxon>
        <taxon>Pseudonocardiaceae</taxon>
        <taxon>Saccharothrix</taxon>
    </lineage>
</organism>
<evidence type="ECO:0000313" key="3">
    <source>
        <dbReference type="Proteomes" id="UP000272729"/>
    </source>
</evidence>
<gene>
    <name evidence="2" type="ORF">DFJ66_2604</name>
</gene>
<dbReference type="EMBL" id="RBXR01000001">
    <property type="protein sequence ID" value="RKT69384.1"/>
    <property type="molecule type" value="Genomic_DNA"/>
</dbReference>
<keyword evidence="3" id="KW-1185">Reference proteome</keyword>
<reference evidence="2 3" key="1">
    <citation type="submission" date="2018-10" db="EMBL/GenBank/DDBJ databases">
        <title>Sequencing the genomes of 1000 actinobacteria strains.</title>
        <authorList>
            <person name="Klenk H.-P."/>
        </authorList>
    </citation>
    <scope>NUCLEOTIDE SEQUENCE [LARGE SCALE GENOMIC DNA]</scope>
    <source>
        <strain evidence="2 3">DSM 43911</strain>
    </source>
</reference>
<protein>
    <submittedName>
        <fullName evidence="2">Uncharacterized protein</fullName>
    </submittedName>
</protein>
<comment type="caution">
    <text evidence="2">The sequence shown here is derived from an EMBL/GenBank/DDBJ whole genome shotgun (WGS) entry which is preliminary data.</text>
</comment>
<evidence type="ECO:0000256" key="1">
    <source>
        <dbReference type="SAM" id="MobiDB-lite"/>
    </source>
</evidence>
<accession>A0A495X944</accession>
<evidence type="ECO:0000313" key="2">
    <source>
        <dbReference type="EMBL" id="RKT69384.1"/>
    </source>
</evidence>
<feature type="region of interest" description="Disordered" evidence="1">
    <location>
        <begin position="38"/>
        <end position="63"/>
    </location>
</feature>
<name>A0A495X944_9PSEU</name>
<dbReference type="Proteomes" id="UP000272729">
    <property type="component" value="Unassembled WGS sequence"/>
</dbReference>